<evidence type="ECO:0000313" key="3">
    <source>
        <dbReference type="Proteomes" id="UP000622448"/>
    </source>
</evidence>
<evidence type="ECO:0000313" key="2">
    <source>
        <dbReference type="EMBL" id="MBC5583726.1"/>
    </source>
</evidence>
<evidence type="ECO:0000256" key="1">
    <source>
        <dbReference type="SAM" id="Phobius"/>
    </source>
</evidence>
<protein>
    <submittedName>
        <fullName evidence="2">SHOCT domain-containing protein</fullName>
    </submittedName>
</protein>
<gene>
    <name evidence="2" type="ORF">H8S61_05910</name>
</gene>
<reference evidence="2 3" key="1">
    <citation type="submission" date="2020-08" db="EMBL/GenBank/DDBJ databases">
        <title>Genome public.</title>
        <authorList>
            <person name="Liu C."/>
            <person name="Sun Q."/>
        </authorList>
    </citation>
    <scope>NUCLEOTIDE SEQUENCE [LARGE SCALE GENOMIC DNA]</scope>
    <source>
        <strain evidence="2 3">NSJ-70</strain>
    </source>
</reference>
<dbReference type="Proteomes" id="UP000622448">
    <property type="component" value="Unassembled WGS sequence"/>
</dbReference>
<comment type="caution">
    <text evidence="2">The sequence shown here is derived from an EMBL/GenBank/DDBJ whole genome shotgun (WGS) entry which is preliminary data.</text>
</comment>
<feature type="transmembrane region" description="Helical" evidence="1">
    <location>
        <begin position="87"/>
        <end position="108"/>
    </location>
</feature>
<proteinExistence type="predicted"/>
<name>A0ABR7BQ60_9ACTN</name>
<sequence>MPASIRSRWRHLPIVLLASMFILPTIGDSIKYPNLGYCFDNRLFLGSGSEGDLMSDCMEMLFLPALAVGAVCGFVSASIGKRKGYSYGAFFALGLFLGVVGLIISLVVQDKGNQASDAADALLKYKQLLDLGAITQEEFEVKKSEFLYLSSRNSEMPHVPVLYVEEEDSWKGYWVCPDCGKNWYVKGYESGACCGNEECDCMVVLDR</sequence>
<organism evidence="2 3">
    <name type="scientific">Eggerthella hominis</name>
    <dbReference type="NCBI Taxonomy" id="2763043"/>
    <lineage>
        <taxon>Bacteria</taxon>
        <taxon>Bacillati</taxon>
        <taxon>Actinomycetota</taxon>
        <taxon>Coriobacteriia</taxon>
        <taxon>Eggerthellales</taxon>
        <taxon>Eggerthellaceae</taxon>
        <taxon>Eggerthella</taxon>
    </lineage>
</organism>
<keyword evidence="1" id="KW-0472">Membrane</keyword>
<dbReference type="EMBL" id="JACOOA010000002">
    <property type="protein sequence ID" value="MBC5583726.1"/>
    <property type="molecule type" value="Genomic_DNA"/>
</dbReference>
<accession>A0ABR7BQ60</accession>
<keyword evidence="1" id="KW-1133">Transmembrane helix</keyword>
<keyword evidence="1" id="KW-0812">Transmembrane</keyword>
<keyword evidence="3" id="KW-1185">Reference proteome</keyword>
<feature type="transmembrane region" description="Helical" evidence="1">
    <location>
        <begin position="61"/>
        <end position="80"/>
    </location>
</feature>